<reference evidence="1 2" key="1">
    <citation type="submission" date="2019-07" db="EMBL/GenBank/DDBJ databases">
        <title>Gramella aestuarii sp. nov., isolated from a tidal flat, and emended description of Gramella echinicola.</title>
        <authorList>
            <person name="Liu L."/>
        </authorList>
    </citation>
    <scope>NUCLEOTIDE SEQUENCE [LARGE SCALE GENOMIC DNA]</scope>
    <source>
        <strain evidence="1 2">BS12</strain>
    </source>
</reference>
<dbReference type="Proteomes" id="UP000460416">
    <property type="component" value="Unassembled WGS sequence"/>
</dbReference>
<accession>A0A7K1LMN7</accession>
<keyword evidence="2" id="KW-1185">Reference proteome</keyword>
<organism evidence="1 2">
    <name type="scientific">Christiangramia aestuarii</name>
    <dbReference type="NCBI Taxonomy" id="1028746"/>
    <lineage>
        <taxon>Bacteria</taxon>
        <taxon>Pseudomonadati</taxon>
        <taxon>Bacteroidota</taxon>
        <taxon>Flavobacteriia</taxon>
        <taxon>Flavobacteriales</taxon>
        <taxon>Flavobacteriaceae</taxon>
        <taxon>Christiangramia</taxon>
    </lineage>
</organism>
<dbReference type="Gene3D" id="3.40.50.300">
    <property type="entry name" value="P-loop containing nucleotide triphosphate hydrolases"/>
    <property type="match status" value="1"/>
</dbReference>
<evidence type="ECO:0000313" key="2">
    <source>
        <dbReference type="Proteomes" id="UP000460416"/>
    </source>
</evidence>
<dbReference type="RefSeq" id="WP_156274405.1">
    <property type="nucleotide sequence ID" value="NZ_BAABGI010000001.1"/>
</dbReference>
<evidence type="ECO:0000313" key="1">
    <source>
        <dbReference type="EMBL" id="MUP41780.1"/>
    </source>
</evidence>
<sequence>MSASIKRSLSFRLRSFKEHTKRFGHQVFGNRNYKKFVIISDSRTGSTLLRNLLNFHPELIVEGEEFKIVKSTSEKIWGKIFGPKLDGIKYVGFKLFYQHPVIGDNEVWEYLIRDKDILIIHLKRRNVLRSLVSKKIGLKTKMWTENIYSGKRLPLEERKIELEIGECEEYFNSISEYQKGINEKFKDHEIIEIFYEDLADNRKRTLQQFEKRFQIQEFSKDSQLKKQNPESLDQLIENYDQLNDHFKNSKWSKYFE</sequence>
<proteinExistence type="predicted"/>
<dbReference type="AlphaFoldDB" id="A0A7K1LMN7"/>
<dbReference type="InterPro" id="IPR027417">
    <property type="entry name" value="P-loop_NTPase"/>
</dbReference>
<name>A0A7K1LMN7_9FLAO</name>
<comment type="caution">
    <text evidence="1">The sequence shown here is derived from an EMBL/GenBank/DDBJ whole genome shotgun (WGS) entry which is preliminary data.</text>
</comment>
<evidence type="ECO:0008006" key="3">
    <source>
        <dbReference type="Google" id="ProtNLM"/>
    </source>
</evidence>
<protein>
    <recommendedName>
        <fullName evidence="3">Sulfotransferase</fullName>
    </recommendedName>
</protein>
<gene>
    <name evidence="1" type="ORF">FLP08_04280</name>
</gene>
<dbReference type="EMBL" id="VJVW01000002">
    <property type="protein sequence ID" value="MUP41780.1"/>
    <property type="molecule type" value="Genomic_DNA"/>
</dbReference>
<dbReference type="OrthoDB" id="1435519at2"/>
<dbReference type="SUPFAM" id="SSF52540">
    <property type="entry name" value="P-loop containing nucleoside triphosphate hydrolases"/>
    <property type="match status" value="1"/>
</dbReference>